<dbReference type="Proteomes" id="UP000542342">
    <property type="component" value="Unassembled WGS sequence"/>
</dbReference>
<dbReference type="EMBL" id="JACEFB010000004">
    <property type="protein sequence ID" value="MBA2226043.1"/>
    <property type="molecule type" value="Genomic_DNA"/>
</dbReference>
<accession>A0A7V9ABH6</accession>
<gene>
    <name evidence="2" type="ORF">H0921_07695</name>
</gene>
<dbReference type="RefSeq" id="WP_194537479.1">
    <property type="nucleotide sequence ID" value="NZ_JACEFB010000004.1"/>
</dbReference>
<sequence>MSEELMPTTFCGQRHSSGGAKLAAGPLLMMAPSFCEDLRQGLGALFVCSPQGRYLRIRTPYLYPDGDVIDLFCHQEAVGPLPGEELTITDLGETIRWLRLQTLSPKRSAKQRALIEDICLTHGVEFYKGMLQARCRPGESVAAVVLRVAQAAIRVADLWLAFRTRSVESVKDEVADWLTKHQFPFEREKKLAGRSGRTWVVDFHVRVPARSSLVYVLSTGSRAAARSIAEHVLAAWYDLNHLTVGPEALQCVSLFDDTLDVWNPEDFRLVESLSTVVKWSDPAEFQKALLAA</sequence>
<evidence type="ECO:0000259" key="1">
    <source>
        <dbReference type="Pfam" id="PF08861"/>
    </source>
</evidence>
<proteinExistence type="predicted"/>
<dbReference type="InterPro" id="IPR014960">
    <property type="entry name" value="DUF1828"/>
</dbReference>
<feature type="domain" description="DUF1828" evidence="1">
    <location>
        <begin position="59"/>
        <end position="155"/>
    </location>
</feature>
<comment type="caution">
    <text evidence="2">The sequence shown here is derived from an EMBL/GenBank/DDBJ whole genome shotgun (WGS) entry which is preliminary data.</text>
</comment>
<dbReference type="Pfam" id="PF08861">
    <property type="entry name" value="DUF1828"/>
    <property type="match status" value="1"/>
</dbReference>
<dbReference type="AlphaFoldDB" id="A0A7V9ABH6"/>
<protein>
    <submittedName>
        <fullName evidence="2">DUF1828 domain-containing protein</fullName>
    </submittedName>
</protein>
<reference evidence="2 3" key="1">
    <citation type="submission" date="2020-07" db="EMBL/GenBank/DDBJ databases">
        <title>Thermogemmata thermophila gen. nov., sp. nov., a novel moderate thermophilic planctomycete from a Kamchatka hot spring.</title>
        <authorList>
            <person name="Elcheninov A.G."/>
            <person name="Podosokorskaya O.A."/>
            <person name="Kovaleva O.L."/>
            <person name="Novikov A."/>
            <person name="Bonch-Osmolovskaya E.A."/>
            <person name="Toshchakov S.V."/>
            <person name="Kublanov I.V."/>
        </authorList>
    </citation>
    <scope>NUCLEOTIDE SEQUENCE [LARGE SCALE GENOMIC DNA]</scope>
    <source>
        <strain evidence="2 3">2918</strain>
    </source>
</reference>
<evidence type="ECO:0000313" key="2">
    <source>
        <dbReference type="EMBL" id="MBA2226043.1"/>
    </source>
</evidence>
<evidence type="ECO:0000313" key="3">
    <source>
        <dbReference type="Proteomes" id="UP000542342"/>
    </source>
</evidence>
<name>A0A7V9ABH6_9BACT</name>
<organism evidence="2 3">
    <name type="scientific">Thermogemmata fonticola</name>
    <dbReference type="NCBI Taxonomy" id="2755323"/>
    <lineage>
        <taxon>Bacteria</taxon>
        <taxon>Pseudomonadati</taxon>
        <taxon>Planctomycetota</taxon>
        <taxon>Planctomycetia</taxon>
        <taxon>Gemmatales</taxon>
        <taxon>Gemmataceae</taxon>
        <taxon>Thermogemmata</taxon>
    </lineage>
</organism>
<keyword evidence="3" id="KW-1185">Reference proteome</keyword>